<dbReference type="EMBL" id="BARU01022767">
    <property type="protein sequence ID" value="GAH60326.1"/>
    <property type="molecule type" value="Genomic_DNA"/>
</dbReference>
<evidence type="ECO:0000256" key="1">
    <source>
        <dbReference type="SAM" id="MobiDB-lite"/>
    </source>
</evidence>
<feature type="region of interest" description="Disordered" evidence="1">
    <location>
        <begin position="28"/>
        <end position="73"/>
    </location>
</feature>
<organism evidence="2">
    <name type="scientific">marine sediment metagenome</name>
    <dbReference type="NCBI Taxonomy" id="412755"/>
    <lineage>
        <taxon>unclassified sequences</taxon>
        <taxon>metagenomes</taxon>
        <taxon>ecological metagenomes</taxon>
    </lineage>
</organism>
<feature type="compositionally biased region" description="Acidic residues" evidence="1">
    <location>
        <begin position="42"/>
        <end position="51"/>
    </location>
</feature>
<reference evidence="2" key="1">
    <citation type="journal article" date="2014" name="Front. Microbiol.">
        <title>High frequency of phylogenetically diverse reductive dehalogenase-homologous genes in deep subseafloor sedimentary metagenomes.</title>
        <authorList>
            <person name="Kawai M."/>
            <person name="Futagami T."/>
            <person name="Toyoda A."/>
            <person name="Takaki Y."/>
            <person name="Nishi S."/>
            <person name="Hori S."/>
            <person name="Arai W."/>
            <person name="Tsubouchi T."/>
            <person name="Morono Y."/>
            <person name="Uchiyama I."/>
            <person name="Ito T."/>
            <person name="Fujiyama A."/>
            <person name="Inagaki F."/>
            <person name="Takami H."/>
        </authorList>
    </citation>
    <scope>NUCLEOTIDE SEQUENCE</scope>
    <source>
        <strain evidence="2">Expedition CK06-06</strain>
    </source>
</reference>
<evidence type="ECO:0000313" key="2">
    <source>
        <dbReference type="EMBL" id="GAH60326.1"/>
    </source>
</evidence>
<dbReference type="AlphaFoldDB" id="X1GR08"/>
<protein>
    <submittedName>
        <fullName evidence="2">Uncharacterized protein</fullName>
    </submittedName>
</protein>
<feature type="compositionally biased region" description="Basic and acidic residues" evidence="1">
    <location>
        <begin position="53"/>
        <end position="67"/>
    </location>
</feature>
<gene>
    <name evidence="2" type="ORF">S03H2_37039</name>
</gene>
<proteinExistence type="predicted"/>
<name>X1GR08_9ZZZZ</name>
<accession>X1GR08</accession>
<sequence>MSDNGNEPEVIPESIAEVKGEPTVAARKIFAGAGPLPKSEPESEQESEPELGPESKSEPEPETKPESEVPLEE</sequence>
<comment type="caution">
    <text evidence="2">The sequence shown here is derived from an EMBL/GenBank/DDBJ whole genome shotgun (WGS) entry which is preliminary data.</text>
</comment>